<dbReference type="Proteomes" id="UP000237271">
    <property type="component" value="Unassembled WGS sequence"/>
</dbReference>
<feature type="region of interest" description="Disordered" evidence="1">
    <location>
        <begin position="248"/>
        <end position="267"/>
    </location>
</feature>
<comment type="caution">
    <text evidence="2">The sequence shown here is derived from an EMBL/GenBank/DDBJ whole genome shotgun (WGS) entry which is preliminary data.</text>
</comment>
<evidence type="ECO:0000256" key="1">
    <source>
        <dbReference type="SAM" id="MobiDB-lite"/>
    </source>
</evidence>
<name>A0A2P4YQ61_9STRA</name>
<protein>
    <recommendedName>
        <fullName evidence="4">Reverse transcriptase</fullName>
    </recommendedName>
</protein>
<proteinExistence type="predicted"/>
<dbReference type="EMBL" id="NCKW01000845">
    <property type="protein sequence ID" value="POM79951.1"/>
    <property type="molecule type" value="Genomic_DNA"/>
</dbReference>
<feature type="compositionally biased region" description="Basic and acidic residues" evidence="1">
    <location>
        <begin position="258"/>
        <end position="267"/>
    </location>
</feature>
<evidence type="ECO:0008006" key="4">
    <source>
        <dbReference type="Google" id="ProtNLM"/>
    </source>
</evidence>
<evidence type="ECO:0000313" key="2">
    <source>
        <dbReference type="EMBL" id="POM79951.1"/>
    </source>
</evidence>
<organism evidence="2 3">
    <name type="scientific">Phytophthora palmivora</name>
    <dbReference type="NCBI Taxonomy" id="4796"/>
    <lineage>
        <taxon>Eukaryota</taxon>
        <taxon>Sar</taxon>
        <taxon>Stramenopiles</taxon>
        <taxon>Oomycota</taxon>
        <taxon>Peronosporomycetes</taxon>
        <taxon>Peronosporales</taxon>
        <taxon>Peronosporaceae</taxon>
        <taxon>Phytophthora</taxon>
    </lineage>
</organism>
<accession>A0A2P4YQ61</accession>
<keyword evidence="3" id="KW-1185">Reference proteome</keyword>
<gene>
    <name evidence="2" type="ORF">PHPALM_2271</name>
</gene>
<sequence>MITGSDSPAKNLTLTEGKARAQAAKAPDHGSGDTIGPAIYDIDDFRSPIIVGGIRDLRIDRIRQAQDEEAWISGLKKYLNGDLQDLTQQETSAPVPPTPVYPRGYYPPDAGSGSPMFLEHLKAPRGLNHGRTSRGAYERALVQVEPLFVNDIDAARCVLLAPHRIPLKEFTSVQRYVGECVDCKTGKSKPRIQEHRYPDPGRRPVLKMVQELKELREDRLLSYVLDQLDLRIEFSHLIAKRQLHSVTEGLRQQSKSSAQDERGDRTP</sequence>
<reference evidence="2 3" key="1">
    <citation type="journal article" date="2017" name="Genome Biol. Evol.">
        <title>Phytophthora megakarya and P. palmivora, closely related causal agents of cacao black pod rot, underwent increases in genome sizes and gene numbers by different mechanisms.</title>
        <authorList>
            <person name="Ali S.S."/>
            <person name="Shao J."/>
            <person name="Lary D.J."/>
            <person name="Kronmiller B."/>
            <person name="Shen D."/>
            <person name="Strem M.D."/>
            <person name="Amoako-Attah I."/>
            <person name="Akrofi A.Y."/>
            <person name="Begoude B.A."/>
            <person name="Ten Hoopen G.M."/>
            <person name="Coulibaly K."/>
            <person name="Kebe B.I."/>
            <person name="Melnick R.L."/>
            <person name="Guiltinan M.J."/>
            <person name="Tyler B.M."/>
            <person name="Meinhardt L.W."/>
            <person name="Bailey B.A."/>
        </authorList>
    </citation>
    <scope>NUCLEOTIDE SEQUENCE [LARGE SCALE GENOMIC DNA]</scope>
    <source>
        <strain evidence="3">sbr112.9</strain>
    </source>
</reference>
<evidence type="ECO:0000313" key="3">
    <source>
        <dbReference type="Proteomes" id="UP000237271"/>
    </source>
</evidence>
<dbReference type="OrthoDB" id="126917at2759"/>
<dbReference type="AlphaFoldDB" id="A0A2P4YQ61"/>